<gene>
    <name evidence="4" type="ORF">LLUT_LOCUS12545</name>
</gene>
<keyword evidence="1" id="KW-0378">Hydrolase</keyword>
<dbReference type="Proteomes" id="UP001497480">
    <property type="component" value="Unassembled WGS sequence"/>
</dbReference>
<dbReference type="InterPro" id="IPR036938">
    <property type="entry name" value="PAP2/HPO_sf"/>
</dbReference>
<dbReference type="PANTHER" id="PTHR11247:SF40">
    <property type="entry name" value="LIPID PHOSPHATE PHOSPHATASE EPSILON 1, CHLOROPLASTIC"/>
    <property type="match status" value="1"/>
</dbReference>
<dbReference type="InterPro" id="IPR000326">
    <property type="entry name" value="PAP2/HPO"/>
</dbReference>
<name>A0AAV1WQ67_LUPLU</name>
<keyword evidence="2" id="KW-0472">Membrane</keyword>
<sequence>MATINAICYNPSPNFIPTNIYKQKTHCKISSFSLCFSASRSSLCGGFIPKTTTLGRNRLWVSKAMSDSAFSDDKSNVNIQVFEQQAFIDDSTQFCAKFLPPQLESKLNRLSRWIVTVLMGCFILWRHDAEALWFGAGAILNVLLSVWLKRILNQERPTTLKSDPGMPSSHAQSIFFAAFFVILWSVGRIGLNVFTIFVSGLVLASGSFFSYLRVSQKLHTMSQVVVGAAIGSIFSTLWYWLWNAFLLDVFISSIWVRIVVVLGSAGLCLGFFIFTIPHWLQNE</sequence>
<protein>
    <recommendedName>
        <fullName evidence="3">Phosphatidic acid phosphatase type 2/haloperoxidase domain-containing protein</fullName>
    </recommendedName>
</protein>
<dbReference type="GO" id="GO:0047874">
    <property type="term" value="F:dolichyldiphosphatase activity"/>
    <property type="evidence" value="ECO:0007669"/>
    <property type="project" value="TreeGrafter"/>
</dbReference>
<dbReference type="EMBL" id="CAXHTB010000009">
    <property type="protein sequence ID" value="CAL0311485.1"/>
    <property type="molecule type" value="Genomic_DNA"/>
</dbReference>
<reference evidence="4 5" key="1">
    <citation type="submission" date="2024-03" db="EMBL/GenBank/DDBJ databases">
        <authorList>
            <person name="Martinez-Hernandez J."/>
        </authorList>
    </citation>
    <scope>NUCLEOTIDE SEQUENCE [LARGE SCALE GENOMIC DNA]</scope>
</reference>
<comment type="caution">
    <text evidence="4">The sequence shown here is derived from an EMBL/GenBank/DDBJ whole genome shotgun (WGS) entry which is preliminary data.</text>
</comment>
<dbReference type="GO" id="GO:0008610">
    <property type="term" value="P:lipid biosynthetic process"/>
    <property type="evidence" value="ECO:0007669"/>
    <property type="project" value="TreeGrafter"/>
</dbReference>
<feature type="transmembrane region" description="Helical" evidence="2">
    <location>
        <begin position="131"/>
        <end position="148"/>
    </location>
</feature>
<feature type="transmembrane region" description="Helical" evidence="2">
    <location>
        <begin position="169"/>
        <end position="187"/>
    </location>
</feature>
<keyword evidence="2" id="KW-1133">Transmembrane helix</keyword>
<keyword evidence="2" id="KW-0812">Transmembrane</keyword>
<feature type="domain" description="Phosphatidic acid phosphatase type 2/haloperoxidase" evidence="3">
    <location>
        <begin position="129"/>
        <end position="239"/>
    </location>
</feature>
<dbReference type="AlphaFoldDB" id="A0AAV1WQ67"/>
<evidence type="ECO:0000313" key="5">
    <source>
        <dbReference type="Proteomes" id="UP001497480"/>
    </source>
</evidence>
<evidence type="ECO:0000259" key="3">
    <source>
        <dbReference type="SMART" id="SM00014"/>
    </source>
</evidence>
<dbReference type="SMART" id="SM00014">
    <property type="entry name" value="acidPPc"/>
    <property type="match status" value="1"/>
</dbReference>
<dbReference type="SUPFAM" id="SSF48317">
    <property type="entry name" value="Acid phosphatase/Vanadium-dependent haloperoxidase"/>
    <property type="match status" value="1"/>
</dbReference>
<evidence type="ECO:0000256" key="1">
    <source>
        <dbReference type="ARBA" id="ARBA00022801"/>
    </source>
</evidence>
<evidence type="ECO:0000313" key="4">
    <source>
        <dbReference type="EMBL" id="CAL0311485.1"/>
    </source>
</evidence>
<dbReference type="Pfam" id="PF01569">
    <property type="entry name" value="PAP2"/>
    <property type="match status" value="1"/>
</dbReference>
<dbReference type="Gene3D" id="1.20.144.10">
    <property type="entry name" value="Phosphatidic acid phosphatase type 2/haloperoxidase"/>
    <property type="match status" value="1"/>
</dbReference>
<dbReference type="GO" id="GO:0006487">
    <property type="term" value="P:protein N-linked glycosylation"/>
    <property type="evidence" value="ECO:0007669"/>
    <property type="project" value="TreeGrafter"/>
</dbReference>
<feature type="transmembrane region" description="Helical" evidence="2">
    <location>
        <begin position="254"/>
        <end position="280"/>
    </location>
</feature>
<dbReference type="GO" id="GO:0005789">
    <property type="term" value="C:endoplasmic reticulum membrane"/>
    <property type="evidence" value="ECO:0007669"/>
    <property type="project" value="TreeGrafter"/>
</dbReference>
<evidence type="ECO:0000256" key="2">
    <source>
        <dbReference type="SAM" id="Phobius"/>
    </source>
</evidence>
<proteinExistence type="predicted"/>
<feature type="transmembrane region" description="Helical" evidence="2">
    <location>
        <begin position="193"/>
        <end position="212"/>
    </location>
</feature>
<feature type="transmembrane region" description="Helical" evidence="2">
    <location>
        <begin position="224"/>
        <end position="242"/>
    </location>
</feature>
<keyword evidence="5" id="KW-1185">Reference proteome</keyword>
<dbReference type="PANTHER" id="PTHR11247">
    <property type="entry name" value="PALMITOYL-PROTEIN THIOESTERASE/DOLICHYLDIPHOSPHATASE 1"/>
    <property type="match status" value="1"/>
</dbReference>
<accession>A0AAV1WQ67</accession>
<organism evidence="4 5">
    <name type="scientific">Lupinus luteus</name>
    <name type="common">European yellow lupine</name>
    <dbReference type="NCBI Taxonomy" id="3873"/>
    <lineage>
        <taxon>Eukaryota</taxon>
        <taxon>Viridiplantae</taxon>
        <taxon>Streptophyta</taxon>
        <taxon>Embryophyta</taxon>
        <taxon>Tracheophyta</taxon>
        <taxon>Spermatophyta</taxon>
        <taxon>Magnoliopsida</taxon>
        <taxon>eudicotyledons</taxon>
        <taxon>Gunneridae</taxon>
        <taxon>Pentapetalae</taxon>
        <taxon>rosids</taxon>
        <taxon>fabids</taxon>
        <taxon>Fabales</taxon>
        <taxon>Fabaceae</taxon>
        <taxon>Papilionoideae</taxon>
        <taxon>50 kb inversion clade</taxon>
        <taxon>genistoids sensu lato</taxon>
        <taxon>core genistoids</taxon>
        <taxon>Genisteae</taxon>
        <taxon>Lupinus</taxon>
    </lineage>
</organism>